<feature type="domain" description="C2H2-type" evidence="9">
    <location>
        <begin position="39"/>
        <end position="60"/>
    </location>
</feature>
<dbReference type="SUPFAM" id="SSF81301">
    <property type="entry name" value="Nucleotidyltransferase"/>
    <property type="match status" value="1"/>
</dbReference>
<evidence type="ECO:0000256" key="4">
    <source>
        <dbReference type="ARBA" id="ARBA00022679"/>
    </source>
</evidence>
<evidence type="ECO:0000256" key="1">
    <source>
        <dbReference type="ARBA" id="ARBA00001936"/>
    </source>
</evidence>
<feature type="compositionally biased region" description="Basic and acidic residues" evidence="8">
    <location>
        <begin position="727"/>
        <end position="737"/>
    </location>
</feature>
<feature type="region of interest" description="Disordered" evidence="8">
    <location>
        <begin position="723"/>
        <end position="780"/>
    </location>
</feature>
<dbReference type="PANTHER" id="PTHR12271:SF98">
    <property type="entry name" value="RNA EDITING 3' TERMINAL URIDYLYL TRANSFERASE 1"/>
    <property type="match status" value="1"/>
</dbReference>
<comment type="catalytic activity">
    <reaction evidence="7">
        <text>RNA(n) + UTP = RNA(n)-3'-uridine ribonucleotide + diphosphate</text>
        <dbReference type="Rhea" id="RHEA:14785"/>
        <dbReference type="Rhea" id="RHEA-COMP:14527"/>
        <dbReference type="Rhea" id="RHEA-COMP:17348"/>
        <dbReference type="ChEBI" id="CHEBI:33019"/>
        <dbReference type="ChEBI" id="CHEBI:46398"/>
        <dbReference type="ChEBI" id="CHEBI:140395"/>
        <dbReference type="ChEBI" id="CHEBI:173116"/>
        <dbReference type="EC" id="2.7.7.52"/>
    </reaction>
</comment>
<evidence type="ECO:0000256" key="2">
    <source>
        <dbReference type="ARBA" id="ARBA00001946"/>
    </source>
</evidence>
<feature type="region of interest" description="Disordered" evidence="8">
    <location>
        <begin position="1"/>
        <end position="34"/>
    </location>
</feature>
<dbReference type="InterPro" id="IPR043519">
    <property type="entry name" value="NT_sf"/>
</dbReference>
<dbReference type="GO" id="GO:0005739">
    <property type="term" value="C:mitochondrion"/>
    <property type="evidence" value="ECO:0007669"/>
    <property type="project" value="UniProtKB-ARBA"/>
</dbReference>
<keyword evidence="5" id="KW-0479">Metal-binding</keyword>
<evidence type="ECO:0000256" key="7">
    <source>
        <dbReference type="ARBA" id="ARBA00049105"/>
    </source>
</evidence>
<organism evidence="10">
    <name type="scientific">Neobodo designis</name>
    <name type="common">Flagellated protozoan</name>
    <name type="synonym">Bodo designis</name>
    <dbReference type="NCBI Taxonomy" id="312471"/>
    <lineage>
        <taxon>Eukaryota</taxon>
        <taxon>Discoba</taxon>
        <taxon>Euglenozoa</taxon>
        <taxon>Kinetoplastea</taxon>
        <taxon>Metakinetoplastina</taxon>
        <taxon>Neobodonida</taxon>
        <taxon>Neobodo</taxon>
    </lineage>
</organism>
<dbReference type="GO" id="GO:0050265">
    <property type="term" value="F:RNA uridylyltransferase activity"/>
    <property type="evidence" value="ECO:0007669"/>
    <property type="project" value="UniProtKB-EC"/>
</dbReference>
<protein>
    <recommendedName>
        <fullName evidence="3">RNA uridylyltransferase</fullName>
        <ecNumber evidence="3">2.7.7.52</ecNumber>
    </recommendedName>
</protein>
<evidence type="ECO:0000256" key="8">
    <source>
        <dbReference type="SAM" id="MobiDB-lite"/>
    </source>
</evidence>
<dbReference type="AlphaFoldDB" id="A0A7S1W5P7"/>
<dbReference type="GO" id="GO:0031123">
    <property type="term" value="P:RNA 3'-end processing"/>
    <property type="evidence" value="ECO:0007669"/>
    <property type="project" value="TreeGrafter"/>
</dbReference>
<dbReference type="PROSITE" id="PS00028">
    <property type="entry name" value="ZINC_FINGER_C2H2_1"/>
    <property type="match status" value="1"/>
</dbReference>
<gene>
    <name evidence="10" type="ORF">NDES1114_LOCUS32432</name>
</gene>
<comment type="cofactor">
    <cofactor evidence="2">
        <name>Mg(2+)</name>
        <dbReference type="ChEBI" id="CHEBI:18420"/>
    </cofactor>
</comment>
<dbReference type="CDD" id="cd05402">
    <property type="entry name" value="NT_PAP_TUTase"/>
    <property type="match status" value="1"/>
</dbReference>
<dbReference type="InterPro" id="IPR054708">
    <property type="entry name" value="MTPAP-like_central"/>
</dbReference>
<accession>A0A7S1W5P7</accession>
<dbReference type="Pfam" id="PF03828">
    <property type="entry name" value="PAP_assoc"/>
    <property type="match status" value="1"/>
</dbReference>
<keyword evidence="4" id="KW-0808">Transferase</keyword>
<dbReference type="EC" id="2.7.7.52" evidence="3"/>
<dbReference type="PANTHER" id="PTHR12271">
    <property type="entry name" value="POLY A POLYMERASE CID PAP -RELATED"/>
    <property type="match status" value="1"/>
</dbReference>
<reference evidence="10" key="1">
    <citation type="submission" date="2021-01" db="EMBL/GenBank/DDBJ databases">
        <authorList>
            <person name="Corre E."/>
            <person name="Pelletier E."/>
            <person name="Niang G."/>
            <person name="Scheremetjew M."/>
            <person name="Finn R."/>
            <person name="Kale V."/>
            <person name="Holt S."/>
            <person name="Cochrane G."/>
            <person name="Meng A."/>
            <person name="Brown T."/>
            <person name="Cohen L."/>
        </authorList>
    </citation>
    <scope>NUCLEOTIDE SEQUENCE</scope>
    <source>
        <strain evidence="10">CCAP 1951/1</strain>
    </source>
</reference>
<dbReference type="Gene3D" id="3.30.70.1970">
    <property type="match status" value="1"/>
</dbReference>
<name>A0A7S1W5P7_NEODS</name>
<dbReference type="Pfam" id="PF22600">
    <property type="entry name" value="MTPAP-like_central"/>
    <property type="match status" value="1"/>
</dbReference>
<proteinExistence type="predicted"/>
<evidence type="ECO:0000259" key="9">
    <source>
        <dbReference type="PROSITE" id="PS00028"/>
    </source>
</evidence>
<dbReference type="GO" id="GO:0046872">
    <property type="term" value="F:metal ion binding"/>
    <property type="evidence" value="ECO:0007669"/>
    <property type="project" value="UniProtKB-KW"/>
</dbReference>
<sequence>MADGADERKSVTAKSANADNEADDQPPSALAAGEARDTCDLCNKTLHDGETMDSHLARSHEPLLRFAAQLEQYRPQESAANQVALTAIGKEAIKFATNADGGPSKFRFVQHALTQLRAVCKTVFPSATLFAFGSCLSLGCYDGDGDVDLTLVDPDGWIADPPTWPPKDEAQVIKKLARALRSAGFQFEDLEPVLHTRVPIIRRKLETKPLEGRRRVDEPTARSVRAQYSYSLPPEQQATVAEKLGLPANAAKWNGTSVTFIAPSTDGAVQIRMALESSGLLPGRLRPKTAFWESKTLLPEMFLVDFDLSARAHGVRNSLLIRAYMNQSPLARAGSVFVKRWSKRCGLNNSLKGFITSYAVTLLWIHFLVVKGHVKFVPTDQFPARPDPSIALEHVETVPAAVRESEAFALQLGLLLRDFYRFYAYEFDWSQSVVSVSQPTSPSKERLGWTLANEVKAQKFRDRVWYRMCIEDPFEHNLNLGRHLSPNKVVHALSTFRAAVRSIDQGLPAELLADYTSPTSLDAVCRAAAELLIGAEKASRKDLFELLFEANPRAVAAMTVEHADVKLFHQLDMDLAADHETASYPTKKGRKSSQVISADIPLYEAVKKMVAQAGAKGWPVSKEAAAANLTHTLIIVDPDSNRAFASTELRSIFLHHMRTAQRVVSAAYDAPTLSSALAKMETKMEDAFDSDVAKTVLTQCAEVFTFSDGRVRSASSKLLQPSTFVPDKYRSQPEARAPKPPPAAELPPVTRGELSGTGPCSGCRRSKTTIWPTSDPDRDPGWYCETCWAAWQ</sequence>
<dbReference type="InterPro" id="IPR002058">
    <property type="entry name" value="PAP_assoc"/>
</dbReference>
<dbReference type="EMBL" id="HBGF01048543">
    <property type="protein sequence ID" value="CAD9150270.1"/>
    <property type="molecule type" value="Transcribed_RNA"/>
</dbReference>
<feature type="compositionally biased region" description="Basic and acidic residues" evidence="8">
    <location>
        <begin position="1"/>
        <end position="10"/>
    </location>
</feature>
<dbReference type="InterPro" id="IPR013087">
    <property type="entry name" value="Znf_C2H2_type"/>
</dbReference>
<evidence type="ECO:0000256" key="3">
    <source>
        <dbReference type="ARBA" id="ARBA00012472"/>
    </source>
</evidence>
<comment type="cofactor">
    <cofactor evidence="1">
        <name>Mn(2+)</name>
        <dbReference type="ChEBI" id="CHEBI:29035"/>
    </cofactor>
</comment>
<keyword evidence="6" id="KW-0460">Magnesium</keyword>
<evidence type="ECO:0000313" key="10">
    <source>
        <dbReference type="EMBL" id="CAD9150270.1"/>
    </source>
</evidence>
<dbReference type="Gene3D" id="1.10.1410.10">
    <property type="match status" value="1"/>
</dbReference>
<evidence type="ECO:0000256" key="6">
    <source>
        <dbReference type="ARBA" id="ARBA00022842"/>
    </source>
</evidence>
<dbReference type="Gene3D" id="3.30.460.50">
    <property type="match status" value="1"/>
</dbReference>
<dbReference type="SUPFAM" id="SSF81631">
    <property type="entry name" value="PAP/OAS1 substrate-binding domain"/>
    <property type="match status" value="1"/>
</dbReference>
<evidence type="ECO:0000256" key="5">
    <source>
        <dbReference type="ARBA" id="ARBA00022723"/>
    </source>
</evidence>